<dbReference type="SUPFAM" id="SSF51445">
    <property type="entry name" value="(Trans)glycosidases"/>
    <property type="match status" value="1"/>
</dbReference>
<dbReference type="PANTHER" id="PTHR43678:SF1">
    <property type="entry name" value="BETA-N-ACETYLHEXOSAMINIDASE"/>
    <property type="match status" value="1"/>
</dbReference>
<proteinExistence type="inferred from homology"/>
<evidence type="ECO:0000256" key="2">
    <source>
        <dbReference type="ARBA" id="ARBA00022801"/>
    </source>
</evidence>
<dbReference type="AlphaFoldDB" id="A0A1L8R3L8"/>
<dbReference type="PANTHER" id="PTHR43678">
    <property type="entry name" value="PUTATIVE (AFU_ORTHOLOGUE AFUA_2G00640)-RELATED"/>
    <property type="match status" value="1"/>
</dbReference>
<evidence type="ECO:0000259" key="3">
    <source>
        <dbReference type="Pfam" id="PF00728"/>
    </source>
</evidence>
<organism evidence="4 5">
    <name type="scientific">Enterococcus canintestini</name>
    <dbReference type="NCBI Taxonomy" id="317010"/>
    <lineage>
        <taxon>Bacteria</taxon>
        <taxon>Bacillati</taxon>
        <taxon>Bacillota</taxon>
        <taxon>Bacilli</taxon>
        <taxon>Lactobacillales</taxon>
        <taxon>Enterococcaceae</taxon>
        <taxon>Enterococcus</taxon>
    </lineage>
</organism>
<evidence type="ECO:0000313" key="5">
    <source>
        <dbReference type="Proteomes" id="UP000182835"/>
    </source>
</evidence>
<comment type="similarity">
    <text evidence="1">Belongs to the glycosyl hydrolase 20 family.</text>
</comment>
<accession>A0A1L8R3L8</accession>
<dbReference type="InterPro" id="IPR017853">
    <property type="entry name" value="GH"/>
</dbReference>
<dbReference type="Gene3D" id="3.20.20.80">
    <property type="entry name" value="Glycosidases"/>
    <property type="match status" value="1"/>
</dbReference>
<dbReference type="Proteomes" id="UP000182835">
    <property type="component" value="Unassembled WGS sequence"/>
</dbReference>
<dbReference type="InterPro" id="IPR052764">
    <property type="entry name" value="GH20_Enzymes"/>
</dbReference>
<gene>
    <name evidence="4" type="ORF">RU96_GL001232</name>
</gene>
<evidence type="ECO:0000313" key="4">
    <source>
        <dbReference type="EMBL" id="OJG14315.1"/>
    </source>
</evidence>
<protein>
    <submittedName>
        <fullName evidence="4">Lacto-N-biosidase</fullName>
    </submittedName>
</protein>
<comment type="caution">
    <text evidence="4">The sequence shown here is derived from an EMBL/GenBank/DDBJ whole genome shotgun (WGS) entry which is preliminary data.</text>
</comment>
<sequence length="442" mass="51261">MITASKNSLANVTKRINLLCQELQVEKPNFIFELTDNVTADFEIKKEANGIYIKAQEEKQLFYGATKVMQSLLVKRNYNSSYKGAIAERCVMIDMGRKFFSLAQLKQLIRSLALFQFTHLQLHFSENEGFRIESELHPEVVSKAHLKKSEVREIIAYANYFFIQVIPDFDTPGHLQKILAHYPQYQLTCFDEAGNLTKDKKALNILDPAAVKLIQDFYREYGELFAESCYFHIGADEFVDFDQIERYPTLSAYAKEKYGTEASGIEVFIEYANQTIDFVRQLGFIPRVWNDGFFRLNRSEKLSLSPDCEISYWTRWNQNMAPVETFFEKGYEVINHNDNFFYYVLGEAASYTYPTYEKISQDFTLTTYAGNQVVAEQYLLQTPQIALAIWSDIPQAKTQAEVIADVFYLQAALSQKVFAEEPLKKTDFEPLFDIWQQSLKVE</sequence>
<dbReference type="InterPro" id="IPR015883">
    <property type="entry name" value="Glyco_hydro_20_cat"/>
</dbReference>
<keyword evidence="2" id="KW-0378">Hydrolase</keyword>
<dbReference type="Pfam" id="PF00728">
    <property type="entry name" value="Glyco_hydro_20"/>
    <property type="match status" value="1"/>
</dbReference>
<name>A0A1L8R3L8_9ENTE</name>
<dbReference type="GO" id="GO:0005975">
    <property type="term" value="P:carbohydrate metabolic process"/>
    <property type="evidence" value="ECO:0007669"/>
    <property type="project" value="InterPro"/>
</dbReference>
<dbReference type="STRING" id="317010.RU96_GL001232"/>
<reference evidence="4 5" key="1">
    <citation type="submission" date="2014-12" db="EMBL/GenBank/DDBJ databases">
        <title>Draft genome sequences of 29 type strains of Enterococci.</title>
        <authorList>
            <person name="Zhong Z."/>
            <person name="Sun Z."/>
            <person name="Liu W."/>
            <person name="Zhang W."/>
            <person name="Zhang H."/>
        </authorList>
    </citation>
    <scope>NUCLEOTIDE SEQUENCE [LARGE SCALE GENOMIC DNA]</scope>
    <source>
        <strain evidence="4 5">DSM 21207</strain>
    </source>
</reference>
<dbReference type="GO" id="GO:0004563">
    <property type="term" value="F:beta-N-acetylhexosaminidase activity"/>
    <property type="evidence" value="ECO:0007669"/>
    <property type="project" value="UniProtKB-ARBA"/>
</dbReference>
<feature type="domain" description="Glycoside hydrolase family 20 catalytic" evidence="3">
    <location>
        <begin position="89"/>
        <end position="359"/>
    </location>
</feature>
<dbReference type="OrthoDB" id="1098018at2"/>
<dbReference type="RefSeq" id="WP_071865463.1">
    <property type="nucleotide sequence ID" value="NZ_JBHLVQ010000017.1"/>
</dbReference>
<evidence type="ECO:0000256" key="1">
    <source>
        <dbReference type="ARBA" id="ARBA00006285"/>
    </source>
</evidence>
<dbReference type="EMBL" id="JXKG01000020">
    <property type="protein sequence ID" value="OJG14315.1"/>
    <property type="molecule type" value="Genomic_DNA"/>
</dbReference>